<proteinExistence type="inferred from homology"/>
<dbReference type="InterPro" id="IPR038770">
    <property type="entry name" value="Na+/solute_symporter_sf"/>
</dbReference>
<protein>
    <submittedName>
        <fullName evidence="11">Transporter (CPA2 family)</fullName>
    </submittedName>
</protein>
<evidence type="ECO:0000259" key="9">
    <source>
        <dbReference type="Pfam" id="PF00999"/>
    </source>
</evidence>
<feature type="transmembrane region" description="Helical" evidence="8">
    <location>
        <begin position="12"/>
        <end position="29"/>
    </location>
</feature>
<evidence type="ECO:0000256" key="6">
    <source>
        <dbReference type="ARBA" id="ARBA00023136"/>
    </source>
</evidence>
<feature type="compositionally biased region" description="Basic and acidic residues" evidence="7">
    <location>
        <begin position="556"/>
        <end position="573"/>
    </location>
</feature>
<gene>
    <name evidence="11" type="ORF">EV663_12224</name>
</gene>
<evidence type="ECO:0000256" key="7">
    <source>
        <dbReference type="SAM" id="MobiDB-lite"/>
    </source>
</evidence>
<dbReference type="InterPro" id="IPR036291">
    <property type="entry name" value="NAD(P)-bd_dom_sf"/>
</dbReference>
<dbReference type="GO" id="GO:0016020">
    <property type="term" value="C:membrane"/>
    <property type="evidence" value="ECO:0007669"/>
    <property type="project" value="UniProtKB-SubCell"/>
</dbReference>
<evidence type="ECO:0000256" key="2">
    <source>
        <dbReference type="ARBA" id="ARBA00005551"/>
    </source>
</evidence>
<dbReference type="SUPFAM" id="SSF51735">
    <property type="entry name" value="NAD(P)-binding Rossmann-fold domains"/>
    <property type="match status" value="1"/>
</dbReference>
<comment type="caution">
    <text evidence="11">The sequence shown here is derived from an EMBL/GenBank/DDBJ whole genome shotgun (WGS) entry which is preliminary data.</text>
</comment>
<feature type="transmembrane region" description="Helical" evidence="8">
    <location>
        <begin position="330"/>
        <end position="353"/>
    </location>
</feature>
<evidence type="ECO:0000313" key="11">
    <source>
        <dbReference type="EMBL" id="TCP58548.1"/>
    </source>
</evidence>
<dbReference type="Pfam" id="PF02254">
    <property type="entry name" value="TrkA_N"/>
    <property type="match status" value="1"/>
</dbReference>
<comment type="subcellular location">
    <subcellularLocation>
        <location evidence="1">Membrane</location>
        <topology evidence="1">Multi-pass membrane protein</topology>
    </subcellularLocation>
</comment>
<feature type="transmembrane region" description="Helical" evidence="8">
    <location>
        <begin position="186"/>
        <end position="208"/>
    </location>
</feature>
<dbReference type="InterPro" id="IPR006153">
    <property type="entry name" value="Cation/H_exchanger_TM"/>
</dbReference>
<dbReference type="EMBL" id="SLXU01000022">
    <property type="protein sequence ID" value="TCP58548.1"/>
    <property type="molecule type" value="Genomic_DNA"/>
</dbReference>
<keyword evidence="5 8" id="KW-1133">Transmembrane helix</keyword>
<feature type="transmembrane region" description="Helical" evidence="8">
    <location>
        <begin position="300"/>
        <end position="323"/>
    </location>
</feature>
<evidence type="ECO:0000256" key="1">
    <source>
        <dbReference type="ARBA" id="ARBA00004141"/>
    </source>
</evidence>
<feature type="transmembrane region" description="Helical" evidence="8">
    <location>
        <begin position="220"/>
        <end position="240"/>
    </location>
</feature>
<evidence type="ECO:0000313" key="12">
    <source>
        <dbReference type="Proteomes" id="UP000295050"/>
    </source>
</evidence>
<dbReference type="Pfam" id="PF00999">
    <property type="entry name" value="Na_H_Exchanger"/>
    <property type="match status" value="1"/>
</dbReference>
<dbReference type="GO" id="GO:0015297">
    <property type="term" value="F:antiporter activity"/>
    <property type="evidence" value="ECO:0007669"/>
    <property type="project" value="InterPro"/>
</dbReference>
<evidence type="ECO:0000256" key="4">
    <source>
        <dbReference type="ARBA" id="ARBA00022692"/>
    </source>
</evidence>
<keyword evidence="3" id="KW-0813">Transport</keyword>
<dbReference type="GO" id="GO:1902600">
    <property type="term" value="P:proton transmembrane transport"/>
    <property type="evidence" value="ECO:0007669"/>
    <property type="project" value="InterPro"/>
</dbReference>
<keyword evidence="4 8" id="KW-0812">Transmembrane</keyword>
<evidence type="ECO:0000259" key="10">
    <source>
        <dbReference type="Pfam" id="PF02254"/>
    </source>
</evidence>
<evidence type="ECO:0000256" key="3">
    <source>
        <dbReference type="ARBA" id="ARBA00022448"/>
    </source>
</evidence>
<dbReference type="InterPro" id="IPR003148">
    <property type="entry name" value="RCK_N"/>
</dbReference>
<dbReference type="GO" id="GO:0006813">
    <property type="term" value="P:potassium ion transport"/>
    <property type="evidence" value="ECO:0007669"/>
    <property type="project" value="InterPro"/>
</dbReference>
<keyword evidence="12" id="KW-1185">Reference proteome</keyword>
<sequence>MDALLHSPFGEVAALLVMAAVMGFVGIILRQPLIVSFIAVGLVAGPSALDVVRSDAQIDLLSQLGIAVLLFLVGIKLDVKLIRSLGGVAVMTGLGQVAFTSIFGYLIGLALGLDHVTSLYVAVALTFSSTIIIVKLLSDKREIDSLHGQIALGFLIVQDLVVVLAMIVLSAIGIGAAADGHGGGSVLTVLVSGIAMVALVIGFVRYVADPLTERLARAPELLVIFAIAQAAIFAAIGDFVGLGKEVGGLLAGVSLASTPYRETIAARLAPLRDFLLLFFFIALGSALDLSLLGAHVTGAIVFSLFVLIGNPLIVLAIMGALGYRARTGFLAGLTVAQISEFSLIFVAMGVSLGHVAPDALGLVTMVGLVTIAASTYLITYSHELYRVFEPVLGVFERRGTPREPHGSGEAAKDGYPVLLFGLGRFGTAVAVRLQKRGVKVLGVDFNPQAVRRARALGLRAKYGDGTDAEFVSDLPLPRAEWIVSTVPIHPMGLSHEDTRRTLIQLARGAGFTGRIAVTSHSAKDTEDLFGAGADLVLEPFQDAADRAVELISGAPEEDRTEIPDIRGEEPQST</sequence>
<name>A0A4R2R928_9RHOB</name>
<feature type="transmembrane region" description="Helical" evidence="8">
    <location>
        <begin position="274"/>
        <end position="294"/>
    </location>
</feature>
<feature type="transmembrane region" description="Helical" evidence="8">
    <location>
        <begin position="58"/>
        <end position="75"/>
    </location>
</feature>
<dbReference type="AlphaFoldDB" id="A0A4R2R928"/>
<feature type="transmembrane region" description="Helical" evidence="8">
    <location>
        <begin position="119"/>
        <end position="138"/>
    </location>
</feature>
<reference evidence="11 12" key="1">
    <citation type="submission" date="2019-03" db="EMBL/GenBank/DDBJ databases">
        <title>Genomic Encyclopedia of Type Strains, Phase IV (KMG-IV): sequencing the most valuable type-strain genomes for metagenomic binning, comparative biology and taxonomic classification.</title>
        <authorList>
            <person name="Goeker M."/>
        </authorList>
    </citation>
    <scope>NUCLEOTIDE SEQUENCE [LARGE SCALE GENOMIC DNA]</scope>
    <source>
        <strain evidence="11 12">DSM 24766</strain>
    </source>
</reference>
<dbReference type="Gene3D" id="1.20.1530.20">
    <property type="match status" value="1"/>
</dbReference>
<keyword evidence="6 8" id="KW-0472">Membrane</keyword>
<accession>A0A4R2R928</accession>
<feature type="region of interest" description="Disordered" evidence="7">
    <location>
        <begin position="552"/>
        <end position="573"/>
    </location>
</feature>
<comment type="similarity">
    <text evidence="2">Belongs to the monovalent cation:proton antiporter 2 (CPA2) transporter (TC 2.A.37) family.</text>
</comment>
<feature type="transmembrane region" description="Helical" evidence="8">
    <location>
        <begin position="150"/>
        <end position="174"/>
    </location>
</feature>
<feature type="transmembrane region" description="Helical" evidence="8">
    <location>
        <begin position="87"/>
        <end position="113"/>
    </location>
</feature>
<dbReference type="RefSeq" id="WP_207904444.1">
    <property type="nucleotide sequence ID" value="NZ_SLXU01000022.1"/>
</dbReference>
<feature type="domain" description="Cation/H+ exchanger transmembrane" evidence="9">
    <location>
        <begin position="17"/>
        <end position="372"/>
    </location>
</feature>
<dbReference type="Proteomes" id="UP000295050">
    <property type="component" value="Unassembled WGS sequence"/>
</dbReference>
<evidence type="ECO:0000256" key="8">
    <source>
        <dbReference type="SAM" id="Phobius"/>
    </source>
</evidence>
<evidence type="ECO:0000256" key="5">
    <source>
        <dbReference type="ARBA" id="ARBA00022989"/>
    </source>
</evidence>
<dbReference type="Gene3D" id="3.40.50.720">
    <property type="entry name" value="NAD(P)-binding Rossmann-like Domain"/>
    <property type="match status" value="1"/>
</dbReference>
<dbReference type="PANTHER" id="PTHR42751:SF3">
    <property type="entry name" value="SODIUM_GLUTAMATE SYMPORTER"/>
    <property type="match status" value="1"/>
</dbReference>
<feature type="domain" description="RCK N-terminal" evidence="10">
    <location>
        <begin position="417"/>
        <end position="539"/>
    </location>
</feature>
<dbReference type="PANTHER" id="PTHR42751">
    <property type="entry name" value="SODIUM/HYDROGEN EXCHANGER FAMILY/TRKA DOMAIN PROTEIN"/>
    <property type="match status" value="1"/>
</dbReference>
<organism evidence="11 12">
    <name type="scientific">Rhodovulum bhavnagarense</name>
    <dbReference type="NCBI Taxonomy" id="992286"/>
    <lineage>
        <taxon>Bacteria</taxon>
        <taxon>Pseudomonadati</taxon>
        <taxon>Pseudomonadota</taxon>
        <taxon>Alphaproteobacteria</taxon>
        <taxon>Rhodobacterales</taxon>
        <taxon>Paracoccaceae</taxon>
        <taxon>Rhodovulum</taxon>
    </lineage>
</organism>
<feature type="transmembrane region" description="Helical" evidence="8">
    <location>
        <begin position="359"/>
        <end position="378"/>
    </location>
</feature>